<name>A0A2S6I9A4_9BACT</name>
<proteinExistence type="predicted"/>
<dbReference type="InterPro" id="IPR045361">
    <property type="entry name" value="CIS_tube_prot_N"/>
</dbReference>
<feature type="domain" description="Contractile injection system tube protein N-terminal" evidence="1">
    <location>
        <begin position="9"/>
        <end position="166"/>
    </location>
</feature>
<dbReference type="Proteomes" id="UP000237662">
    <property type="component" value="Unassembled WGS sequence"/>
</dbReference>
<dbReference type="AlphaFoldDB" id="A0A2S6I9A4"/>
<accession>A0A2S6I9A4</accession>
<organism evidence="2 3">
    <name type="scientific">Neolewinella xylanilytica</name>
    <dbReference type="NCBI Taxonomy" id="1514080"/>
    <lineage>
        <taxon>Bacteria</taxon>
        <taxon>Pseudomonadati</taxon>
        <taxon>Bacteroidota</taxon>
        <taxon>Saprospiria</taxon>
        <taxon>Saprospirales</taxon>
        <taxon>Lewinellaceae</taxon>
        <taxon>Neolewinella</taxon>
    </lineage>
</organism>
<gene>
    <name evidence="2" type="ORF">CLV84_1036</name>
</gene>
<evidence type="ECO:0000313" key="3">
    <source>
        <dbReference type="Proteomes" id="UP000237662"/>
    </source>
</evidence>
<comment type="caution">
    <text evidence="2">The sequence shown here is derived from an EMBL/GenBank/DDBJ whole genome shotgun (WGS) entry which is preliminary data.</text>
</comment>
<keyword evidence="3" id="KW-1185">Reference proteome</keyword>
<dbReference type="EMBL" id="PTJC01000005">
    <property type="protein sequence ID" value="PPK88073.1"/>
    <property type="molecule type" value="Genomic_DNA"/>
</dbReference>
<evidence type="ECO:0000313" key="2">
    <source>
        <dbReference type="EMBL" id="PPK88073.1"/>
    </source>
</evidence>
<dbReference type="RefSeq" id="WP_104418645.1">
    <property type="nucleotide sequence ID" value="NZ_PTJC01000005.1"/>
</dbReference>
<protein>
    <recommendedName>
        <fullName evidence="1">Contractile injection system tube protein N-terminal domain-containing protein</fullName>
    </recommendedName>
</protein>
<dbReference type="OrthoDB" id="9815939at2"/>
<sequence length="238" mass="26562">MPTSSKADRKLRIWAYKDATFTSLVDGLKAPLELTVNPSSYKRKYRPLSLGPAETKLANGQLVEQRVVDPPPESFALDIWFDGTGVIPGPDVPTQIEKLRKYVLLYNGDIHSINFVKLEWGGASGLLFKGQLTDLSIDYQLFDRSGKPLRARATATFTQYIDAATRSSLRRKNSPDLSHIRIAKAGDTLPLMCNRIYGKPDFYIQVARVNGLRNVMALRPGQEILFPPLQLDAGETIQ</sequence>
<reference evidence="2 3" key="1">
    <citation type="submission" date="2018-02" db="EMBL/GenBank/DDBJ databases">
        <title>Genomic Encyclopedia of Archaeal and Bacterial Type Strains, Phase II (KMG-II): from individual species to whole genera.</title>
        <authorList>
            <person name="Goeker M."/>
        </authorList>
    </citation>
    <scope>NUCLEOTIDE SEQUENCE [LARGE SCALE GENOMIC DNA]</scope>
    <source>
        <strain evidence="2 3">DSM 29526</strain>
    </source>
</reference>
<evidence type="ECO:0000259" key="1">
    <source>
        <dbReference type="Pfam" id="PF19266"/>
    </source>
</evidence>
<dbReference type="Pfam" id="PF19266">
    <property type="entry name" value="CIS_tube"/>
    <property type="match status" value="1"/>
</dbReference>